<dbReference type="InterPro" id="IPR051536">
    <property type="entry name" value="UDG_Type-4/5"/>
</dbReference>
<dbReference type="AlphaFoldDB" id="A0A212PYD4"/>
<keyword evidence="8" id="KW-0378">Hydrolase</keyword>
<evidence type="ECO:0000256" key="5">
    <source>
        <dbReference type="ARBA" id="ARBA00022485"/>
    </source>
</evidence>
<dbReference type="InterPro" id="IPR005273">
    <property type="entry name" value="Ura-DNA_glyco_family4"/>
</dbReference>
<evidence type="ECO:0000313" key="15">
    <source>
        <dbReference type="Proteomes" id="UP000197065"/>
    </source>
</evidence>
<keyword evidence="10" id="KW-0411">Iron-sulfur</keyword>
<dbReference type="NCBIfam" id="TIGR00758">
    <property type="entry name" value="UDG_fam4"/>
    <property type="match status" value="1"/>
</dbReference>
<reference evidence="14 15" key="1">
    <citation type="submission" date="2017-06" db="EMBL/GenBank/DDBJ databases">
        <authorList>
            <person name="Kim H.J."/>
            <person name="Triplett B.A."/>
        </authorList>
    </citation>
    <scope>NUCLEOTIDE SEQUENCE [LARGE SCALE GENOMIC DNA]</scope>
    <source>
        <strain evidence="14 15">B29T1</strain>
    </source>
</reference>
<dbReference type="SMART" id="SM00987">
    <property type="entry name" value="UreE_C"/>
    <property type="match status" value="1"/>
</dbReference>
<dbReference type="PANTHER" id="PTHR33693">
    <property type="entry name" value="TYPE-5 URACIL-DNA GLYCOSYLASE"/>
    <property type="match status" value="1"/>
</dbReference>
<evidence type="ECO:0000256" key="7">
    <source>
        <dbReference type="ARBA" id="ARBA00022763"/>
    </source>
</evidence>
<dbReference type="SUPFAM" id="SSF52141">
    <property type="entry name" value="Uracil-DNA glycosylase-like"/>
    <property type="match status" value="1"/>
</dbReference>
<dbReference type="InterPro" id="IPR036895">
    <property type="entry name" value="Uracil-DNA_glycosylase-like_sf"/>
</dbReference>
<evidence type="ECO:0000256" key="2">
    <source>
        <dbReference type="ARBA" id="ARBA00006521"/>
    </source>
</evidence>
<dbReference type="Pfam" id="PF03167">
    <property type="entry name" value="UDG"/>
    <property type="match status" value="1"/>
</dbReference>
<gene>
    <name evidence="14" type="ORF">SAMN07250955_101158</name>
</gene>
<comment type="similarity">
    <text evidence="2">Belongs to the uracil-DNA glycosylase (UDG) superfamily. Type 4 (UDGa) family.</text>
</comment>
<name>A0A212PYD4_9PROT</name>
<evidence type="ECO:0000256" key="10">
    <source>
        <dbReference type="ARBA" id="ARBA00023014"/>
    </source>
</evidence>
<dbReference type="GO" id="GO:0051539">
    <property type="term" value="F:4 iron, 4 sulfur cluster binding"/>
    <property type="evidence" value="ECO:0007669"/>
    <property type="project" value="UniProtKB-KW"/>
</dbReference>
<evidence type="ECO:0000259" key="13">
    <source>
        <dbReference type="SMART" id="SM00986"/>
    </source>
</evidence>
<keyword evidence="7" id="KW-0227">DNA damage</keyword>
<keyword evidence="5" id="KW-0004">4Fe-4S</keyword>
<evidence type="ECO:0000256" key="3">
    <source>
        <dbReference type="ARBA" id="ARBA00012030"/>
    </source>
</evidence>
<dbReference type="Proteomes" id="UP000197065">
    <property type="component" value="Unassembled WGS sequence"/>
</dbReference>
<dbReference type="PANTHER" id="PTHR33693:SF1">
    <property type="entry name" value="TYPE-4 URACIL-DNA GLYCOSYLASE"/>
    <property type="match status" value="1"/>
</dbReference>
<dbReference type="CDD" id="cd10030">
    <property type="entry name" value="UDG-F4_TTUDGA_SPO1dp_like"/>
    <property type="match status" value="1"/>
</dbReference>
<dbReference type="GO" id="GO:0004844">
    <property type="term" value="F:uracil DNA N-glycosylase activity"/>
    <property type="evidence" value="ECO:0007669"/>
    <property type="project" value="UniProtKB-EC"/>
</dbReference>
<evidence type="ECO:0000256" key="4">
    <source>
        <dbReference type="ARBA" id="ARBA00019403"/>
    </source>
</evidence>
<keyword evidence="9" id="KW-0408">Iron</keyword>
<sequence length="307" mass="33036">MPPALTEGFASVDSLQGLVGLLVADPLDPTSFQTTAGFAAWLEWQAIAGVDDCLLDPHVPLRPAPAPVRPAAPVLASAAIEEARDRAARARDLDELGHLLAEFDGCGLKSTASHLCYAIGTPRARLMIVGDTPTTEDDLEGRPFAGDVGLLLTRMLASIGLSPENVWATNTVFWRPPGNRPASAVEIEICRPFVERQIELLSPDLILTLGGPATRALLAAEGGESRLRGRAYRYGTGGLDIAARATFHPATLLREPLKKRLAWRDLQEVARLLSHRQEGMQKTSPRHARPLPRPSHDTEPEGGPTLS</sequence>
<evidence type="ECO:0000256" key="12">
    <source>
        <dbReference type="SAM" id="MobiDB-lite"/>
    </source>
</evidence>
<evidence type="ECO:0000256" key="6">
    <source>
        <dbReference type="ARBA" id="ARBA00022723"/>
    </source>
</evidence>
<keyword evidence="6" id="KW-0479">Metal-binding</keyword>
<dbReference type="SMART" id="SM00986">
    <property type="entry name" value="UDG"/>
    <property type="match status" value="1"/>
</dbReference>
<dbReference type="Gene3D" id="3.40.470.10">
    <property type="entry name" value="Uracil-DNA glycosylase-like domain"/>
    <property type="match status" value="1"/>
</dbReference>
<dbReference type="RefSeq" id="WP_165769347.1">
    <property type="nucleotide sequence ID" value="NZ_FYEH01000001.1"/>
</dbReference>
<feature type="domain" description="Uracil-DNA glycosylase-like" evidence="13">
    <location>
        <begin position="117"/>
        <end position="267"/>
    </location>
</feature>
<evidence type="ECO:0000256" key="9">
    <source>
        <dbReference type="ARBA" id="ARBA00023004"/>
    </source>
</evidence>
<dbReference type="InterPro" id="IPR005122">
    <property type="entry name" value="Uracil-DNA_glycosylase-like"/>
</dbReference>
<dbReference type="EMBL" id="FYEH01000001">
    <property type="protein sequence ID" value="SNB51974.1"/>
    <property type="molecule type" value="Genomic_DNA"/>
</dbReference>
<keyword evidence="11" id="KW-0234">DNA repair</keyword>
<evidence type="ECO:0000256" key="8">
    <source>
        <dbReference type="ARBA" id="ARBA00022801"/>
    </source>
</evidence>
<keyword evidence="15" id="KW-1185">Reference proteome</keyword>
<evidence type="ECO:0000256" key="1">
    <source>
        <dbReference type="ARBA" id="ARBA00001400"/>
    </source>
</evidence>
<proteinExistence type="inferred from homology"/>
<evidence type="ECO:0000313" key="14">
    <source>
        <dbReference type="EMBL" id="SNB51974.1"/>
    </source>
</evidence>
<dbReference type="EC" id="3.2.2.27" evidence="3"/>
<feature type="region of interest" description="Disordered" evidence="12">
    <location>
        <begin position="275"/>
        <end position="307"/>
    </location>
</feature>
<evidence type="ECO:0000256" key="11">
    <source>
        <dbReference type="ARBA" id="ARBA00023204"/>
    </source>
</evidence>
<organism evidence="14 15">
    <name type="scientific">Arboricoccus pini</name>
    <dbReference type="NCBI Taxonomy" id="1963835"/>
    <lineage>
        <taxon>Bacteria</taxon>
        <taxon>Pseudomonadati</taxon>
        <taxon>Pseudomonadota</taxon>
        <taxon>Alphaproteobacteria</taxon>
        <taxon>Geminicoccales</taxon>
        <taxon>Geminicoccaceae</taxon>
        <taxon>Arboricoccus</taxon>
    </lineage>
</organism>
<dbReference type="GO" id="GO:0006281">
    <property type="term" value="P:DNA repair"/>
    <property type="evidence" value="ECO:0007669"/>
    <property type="project" value="UniProtKB-KW"/>
</dbReference>
<comment type="catalytic activity">
    <reaction evidence="1">
        <text>Hydrolyzes single-stranded DNA or mismatched double-stranded DNA and polynucleotides, releasing free uracil.</text>
        <dbReference type="EC" id="3.2.2.27"/>
    </reaction>
</comment>
<dbReference type="GO" id="GO:0046872">
    <property type="term" value="F:metal ion binding"/>
    <property type="evidence" value="ECO:0007669"/>
    <property type="project" value="UniProtKB-KW"/>
</dbReference>
<protein>
    <recommendedName>
        <fullName evidence="4">Type-4 uracil-DNA glycosylase</fullName>
        <ecNumber evidence="3">3.2.2.27</ecNumber>
    </recommendedName>
</protein>
<accession>A0A212PYD4</accession>